<dbReference type="Pfam" id="PF00012">
    <property type="entry name" value="HSP70"/>
    <property type="match status" value="1"/>
</dbReference>
<dbReference type="RefSeq" id="WP_344384128.1">
    <property type="nucleotide sequence ID" value="NZ_BAAATA010000020.1"/>
</dbReference>
<feature type="region of interest" description="Disordered" evidence="5">
    <location>
        <begin position="291"/>
        <end position="314"/>
    </location>
</feature>
<keyword evidence="2 4" id="KW-0067">ATP-binding</keyword>
<feature type="compositionally biased region" description="Low complexity" evidence="5">
    <location>
        <begin position="291"/>
        <end position="308"/>
    </location>
</feature>
<evidence type="ECO:0000259" key="6">
    <source>
        <dbReference type="PROSITE" id="PS50011"/>
    </source>
</evidence>
<feature type="domain" description="Protein kinase" evidence="6">
    <location>
        <begin position="15"/>
        <end position="268"/>
    </location>
</feature>
<dbReference type="Gene3D" id="1.10.510.10">
    <property type="entry name" value="Transferase(Phosphotransferase) domain 1"/>
    <property type="match status" value="1"/>
</dbReference>
<evidence type="ECO:0000313" key="8">
    <source>
        <dbReference type="Proteomes" id="UP001501358"/>
    </source>
</evidence>
<dbReference type="Gene3D" id="3.30.420.40">
    <property type="match status" value="2"/>
</dbReference>
<dbReference type="Gene3D" id="3.90.640.10">
    <property type="entry name" value="Actin, Chain A, domain 4"/>
    <property type="match status" value="1"/>
</dbReference>
<dbReference type="SUPFAM" id="SSF56112">
    <property type="entry name" value="Protein kinase-like (PK-like)"/>
    <property type="match status" value="1"/>
</dbReference>
<protein>
    <recommendedName>
        <fullName evidence="6">Protein kinase domain-containing protein</fullName>
    </recommendedName>
</protein>
<dbReference type="InterPro" id="IPR029047">
    <property type="entry name" value="HSP70_peptide-bd_sf"/>
</dbReference>
<keyword evidence="1 4" id="KW-0547">Nucleotide-binding</keyword>
<dbReference type="PROSITE" id="PS00107">
    <property type="entry name" value="PROTEIN_KINASE_ATP"/>
    <property type="match status" value="1"/>
</dbReference>
<dbReference type="PROSITE" id="PS50011">
    <property type="entry name" value="PROTEIN_KINASE_DOM"/>
    <property type="match status" value="1"/>
</dbReference>
<dbReference type="PROSITE" id="PS00108">
    <property type="entry name" value="PROTEIN_KINASE_ST"/>
    <property type="match status" value="1"/>
</dbReference>
<dbReference type="Gene3D" id="3.30.200.20">
    <property type="entry name" value="Phosphorylase Kinase, domain 1"/>
    <property type="match status" value="1"/>
</dbReference>
<evidence type="ECO:0000256" key="4">
    <source>
        <dbReference type="PROSITE-ProRule" id="PRU10141"/>
    </source>
</evidence>
<keyword evidence="3" id="KW-0143">Chaperone</keyword>
<dbReference type="InterPro" id="IPR000719">
    <property type="entry name" value="Prot_kinase_dom"/>
</dbReference>
<dbReference type="InterPro" id="IPR013126">
    <property type="entry name" value="Hsp_70_fam"/>
</dbReference>
<dbReference type="PRINTS" id="PR00301">
    <property type="entry name" value="HEATSHOCK70"/>
</dbReference>
<accession>A0ABP5ZCL2</accession>
<feature type="binding site" evidence="4">
    <location>
        <position position="43"/>
    </location>
    <ligand>
        <name>ATP</name>
        <dbReference type="ChEBI" id="CHEBI:30616"/>
    </ligand>
</feature>
<evidence type="ECO:0000256" key="2">
    <source>
        <dbReference type="ARBA" id="ARBA00022840"/>
    </source>
</evidence>
<sequence>MDPLRAGDPEKVGGFGLRGRLGAGGMGEVFLGRSPGGRAVAVKVVHPHLARQGEFRRRFAREVAAARAVGGAFTAPVMAAGPEDDRPWIATVYIPGPDLAKAVGVAGPLPEDAVWRLAAGLVEALQAIHAVGVLHRDLKPSNVLVATDGPRVIDFGIARTLEDTALTATGLVVGTAGFMAPEQAEGGEVGPAGDVFALGAVIAFAATGAGPFGEGPPLAVLHRVVNGRPRLDGLTGPLRELVDACLAKNPRERPTLTALLERIGAHWEPTDDFPGVSPWPDAVTTLIQRHATPPTTPYTEAAEATAPPDGEPDAARPAIIGIDFGTTNSAVAVLEAGEVRLIPNAQGAQTTPSLVTLTAEGDILVGTAAERQALTNPGHTARAAKLKLGTSWGVTRGDARLTAEDVAGLILARLRQDAEAHLGRPLTGAVLAVPSRFRRDQRAALVRAGERAGLNVLRLINEPTAAAMAYGPHRDDHTVLILDLGAGTLDVSLIELDDGVVSVQATAGDSRLGGDDWDLRIVEHLTDRVRLRHGVDLTGDIAAAQRLRQAAEAAKIELSAARTTTVRLPYLATGPDGPVHLERELTREEFETLTRDLLERCRTPVEHVLADAEYTLADIDRVILTGGAARMPAVGDLIRRLTGGREPYRGLIPGAVAGGAAFQAGVLTGEVKDALLIDVTPYSIGIETNEGTTAKLIQRNTEIPTHRSEIFTTHTDHQPAVVIHVVEGERKDAARNRTLAVLEIALPPAPRSVPQIEVTADCDANNILHITVKDLGTGNETAATVDQATTERAAALLRSSHWTSLRALAPVAPPAF</sequence>
<dbReference type="PANTHER" id="PTHR19375">
    <property type="entry name" value="HEAT SHOCK PROTEIN 70KDA"/>
    <property type="match status" value="1"/>
</dbReference>
<dbReference type="SMART" id="SM00220">
    <property type="entry name" value="S_TKc"/>
    <property type="match status" value="1"/>
</dbReference>
<evidence type="ECO:0000256" key="5">
    <source>
        <dbReference type="SAM" id="MobiDB-lite"/>
    </source>
</evidence>
<keyword evidence="8" id="KW-1185">Reference proteome</keyword>
<evidence type="ECO:0000313" key="7">
    <source>
        <dbReference type="EMBL" id="GAA2495678.1"/>
    </source>
</evidence>
<gene>
    <name evidence="7" type="ORF">GCM10010406_34890</name>
</gene>
<dbReference type="Proteomes" id="UP001501358">
    <property type="component" value="Unassembled WGS sequence"/>
</dbReference>
<dbReference type="InterPro" id="IPR043129">
    <property type="entry name" value="ATPase_NBD"/>
</dbReference>
<dbReference type="InterPro" id="IPR017441">
    <property type="entry name" value="Protein_kinase_ATP_BS"/>
</dbReference>
<dbReference type="EMBL" id="BAAATA010000020">
    <property type="protein sequence ID" value="GAA2495678.1"/>
    <property type="molecule type" value="Genomic_DNA"/>
</dbReference>
<name>A0ABP5ZCL2_9ACTN</name>
<dbReference type="CDD" id="cd14014">
    <property type="entry name" value="STKc_PknB_like"/>
    <property type="match status" value="1"/>
</dbReference>
<comment type="caution">
    <text evidence="7">The sequence shown here is derived from an EMBL/GenBank/DDBJ whole genome shotgun (WGS) entry which is preliminary data.</text>
</comment>
<proteinExistence type="predicted"/>
<organism evidence="7 8">
    <name type="scientific">Streptomyces thermolineatus</name>
    <dbReference type="NCBI Taxonomy" id="44033"/>
    <lineage>
        <taxon>Bacteria</taxon>
        <taxon>Bacillati</taxon>
        <taxon>Actinomycetota</taxon>
        <taxon>Actinomycetes</taxon>
        <taxon>Kitasatosporales</taxon>
        <taxon>Streptomycetaceae</taxon>
        <taxon>Streptomyces</taxon>
    </lineage>
</organism>
<dbReference type="SUPFAM" id="SSF53067">
    <property type="entry name" value="Actin-like ATPase domain"/>
    <property type="match status" value="2"/>
</dbReference>
<evidence type="ECO:0000256" key="1">
    <source>
        <dbReference type="ARBA" id="ARBA00022741"/>
    </source>
</evidence>
<dbReference type="SUPFAM" id="SSF100920">
    <property type="entry name" value="Heat shock protein 70kD (HSP70), peptide-binding domain"/>
    <property type="match status" value="1"/>
</dbReference>
<evidence type="ECO:0000256" key="3">
    <source>
        <dbReference type="ARBA" id="ARBA00023186"/>
    </source>
</evidence>
<dbReference type="Pfam" id="PF00069">
    <property type="entry name" value="Pkinase"/>
    <property type="match status" value="1"/>
</dbReference>
<dbReference type="Gene3D" id="2.60.34.10">
    <property type="entry name" value="Substrate Binding Domain Of DNAk, Chain A, domain 1"/>
    <property type="match status" value="1"/>
</dbReference>
<dbReference type="InterPro" id="IPR008271">
    <property type="entry name" value="Ser/Thr_kinase_AS"/>
</dbReference>
<reference evidence="8" key="1">
    <citation type="journal article" date="2019" name="Int. J. Syst. Evol. Microbiol.">
        <title>The Global Catalogue of Microorganisms (GCM) 10K type strain sequencing project: providing services to taxonomists for standard genome sequencing and annotation.</title>
        <authorList>
            <consortium name="The Broad Institute Genomics Platform"/>
            <consortium name="The Broad Institute Genome Sequencing Center for Infectious Disease"/>
            <person name="Wu L."/>
            <person name="Ma J."/>
        </authorList>
    </citation>
    <scope>NUCLEOTIDE SEQUENCE [LARGE SCALE GENOMIC DNA]</scope>
    <source>
        <strain evidence="8">JCM 6307</strain>
    </source>
</reference>
<dbReference type="InterPro" id="IPR011009">
    <property type="entry name" value="Kinase-like_dom_sf"/>
</dbReference>